<dbReference type="GO" id="GO:0003677">
    <property type="term" value="F:DNA binding"/>
    <property type="evidence" value="ECO:0007669"/>
    <property type="project" value="UniProtKB-KW"/>
</dbReference>
<dbReference type="GO" id="GO:0000287">
    <property type="term" value="F:magnesium ion binding"/>
    <property type="evidence" value="ECO:0007669"/>
    <property type="project" value="UniProtKB-UniRule"/>
</dbReference>
<comment type="similarity">
    <text evidence="1 13">Belongs to the RuvC family.</text>
</comment>
<proteinExistence type="inferred from homology"/>
<evidence type="ECO:0000313" key="16">
    <source>
        <dbReference type="Proteomes" id="UP000003704"/>
    </source>
</evidence>
<dbReference type="STRING" id="1172194.WQQ_45130"/>
<feature type="binding site" evidence="13">
    <location>
        <position position="143"/>
    </location>
    <ligand>
        <name>Mg(2+)</name>
        <dbReference type="ChEBI" id="CHEBI:18420"/>
        <label>1</label>
    </ligand>
</feature>
<dbReference type="Proteomes" id="UP000003704">
    <property type="component" value="Unassembled WGS sequence"/>
</dbReference>
<dbReference type="GO" id="GO:0006281">
    <property type="term" value="P:DNA repair"/>
    <property type="evidence" value="ECO:0007669"/>
    <property type="project" value="UniProtKB-UniRule"/>
</dbReference>
<name>I8T313_9GAMM</name>
<dbReference type="FunFam" id="3.30.420.10:FF:000002">
    <property type="entry name" value="Crossover junction endodeoxyribonuclease RuvC"/>
    <property type="match status" value="1"/>
</dbReference>
<dbReference type="GO" id="GO:0005737">
    <property type="term" value="C:cytoplasm"/>
    <property type="evidence" value="ECO:0007669"/>
    <property type="project" value="UniProtKB-SubCell"/>
</dbReference>
<evidence type="ECO:0000256" key="4">
    <source>
        <dbReference type="ARBA" id="ARBA00022723"/>
    </source>
</evidence>
<keyword evidence="8 13" id="KW-0460">Magnesium</keyword>
<dbReference type="Gene3D" id="3.30.420.10">
    <property type="entry name" value="Ribonuclease H-like superfamily/Ribonuclease H"/>
    <property type="match status" value="1"/>
</dbReference>
<evidence type="ECO:0000256" key="1">
    <source>
        <dbReference type="ARBA" id="ARBA00009518"/>
    </source>
</evidence>
<keyword evidence="6 13" id="KW-0227">DNA damage</keyword>
<gene>
    <name evidence="13" type="primary">ruvC</name>
    <name evidence="15" type="ORF">WQQ_45130</name>
</gene>
<keyword evidence="4 13" id="KW-0479">Metal-binding</keyword>
<dbReference type="AlphaFoldDB" id="I8T313"/>
<reference evidence="15 16" key="1">
    <citation type="journal article" date="2012" name="J. Bacteriol.">
        <title>Genome Sequence of n-Alkane-Degrading Hydrocarboniphaga effusa Strain AP103T (ATCC BAA-332T).</title>
        <authorList>
            <person name="Chang H.K."/>
            <person name="Zylstra G.J."/>
            <person name="Chae J.C."/>
        </authorList>
    </citation>
    <scope>NUCLEOTIDE SEQUENCE [LARGE SCALE GENOMIC DNA]</scope>
    <source>
        <strain evidence="15 16">AP103</strain>
    </source>
</reference>
<dbReference type="HAMAP" id="MF_00034">
    <property type="entry name" value="RuvC"/>
    <property type="match status" value="1"/>
</dbReference>
<dbReference type="PRINTS" id="PR00696">
    <property type="entry name" value="RSOLVASERUVC"/>
</dbReference>
<evidence type="ECO:0000256" key="2">
    <source>
        <dbReference type="ARBA" id="ARBA00022490"/>
    </source>
</evidence>
<dbReference type="GO" id="GO:0006310">
    <property type="term" value="P:DNA recombination"/>
    <property type="evidence" value="ECO:0007669"/>
    <property type="project" value="UniProtKB-UniRule"/>
</dbReference>
<keyword evidence="9 13" id="KW-0238">DNA-binding</keyword>
<evidence type="ECO:0000256" key="12">
    <source>
        <dbReference type="ARBA" id="ARBA00029354"/>
    </source>
</evidence>
<protein>
    <recommendedName>
        <fullName evidence="13 14">Crossover junction endodeoxyribonuclease RuvC</fullName>
        <ecNumber evidence="13 14">3.1.21.10</ecNumber>
    </recommendedName>
    <alternativeName>
        <fullName evidence="13">Holliday junction nuclease RuvC</fullName>
    </alternativeName>
    <alternativeName>
        <fullName evidence="13">Holliday junction resolvase RuvC</fullName>
    </alternativeName>
</protein>
<evidence type="ECO:0000256" key="3">
    <source>
        <dbReference type="ARBA" id="ARBA00022722"/>
    </source>
</evidence>
<dbReference type="RefSeq" id="WP_007187448.1">
    <property type="nucleotide sequence ID" value="NZ_AKGD01000004.1"/>
</dbReference>
<dbReference type="PANTHER" id="PTHR30194:SF3">
    <property type="entry name" value="CROSSOVER JUNCTION ENDODEOXYRIBONUCLEASE RUVC"/>
    <property type="match status" value="1"/>
</dbReference>
<evidence type="ECO:0000313" key="15">
    <source>
        <dbReference type="EMBL" id="EIT68078.1"/>
    </source>
</evidence>
<dbReference type="EMBL" id="AKGD01000004">
    <property type="protein sequence ID" value="EIT68078.1"/>
    <property type="molecule type" value="Genomic_DNA"/>
</dbReference>
<comment type="caution">
    <text evidence="15">The sequence shown here is derived from an EMBL/GenBank/DDBJ whole genome shotgun (WGS) entry which is preliminary data.</text>
</comment>
<evidence type="ECO:0000256" key="14">
    <source>
        <dbReference type="NCBIfam" id="TIGR00228"/>
    </source>
</evidence>
<dbReference type="SUPFAM" id="SSF53098">
    <property type="entry name" value="Ribonuclease H-like"/>
    <property type="match status" value="1"/>
</dbReference>
<feature type="active site" evidence="13">
    <location>
        <position position="11"/>
    </location>
</feature>
<comment type="catalytic activity">
    <reaction evidence="12 13">
        <text>Endonucleolytic cleavage at a junction such as a reciprocal single-stranded crossover between two homologous DNA duplexes (Holliday junction).</text>
        <dbReference type="EC" id="3.1.21.10"/>
    </reaction>
</comment>
<organism evidence="15 16">
    <name type="scientific">Hydrocarboniphaga effusa AP103</name>
    <dbReference type="NCBI Taxonomy" id="1172194"/>
    <lineage>
        <taxon>Bacteria</taxon>
        <taxon>Pseudomonadati</taxon>
        <taxon>Pseudomonadota</taxon>
        <taxon>Gammaproteobacteria</taxon>
        <taxon>Nevskiales</taxon>
        <taxon>Nevskiaceae</taxon>
        <taxon>Hydrocarboniphaga</taxon>
    </lineage>
</organism>
<dbReference type="Pfam" id="PF02075">
    <property type="entry name" value="RuvC"/>
    <property type="match status" value="1"/>
</dbReference>
<dbReference type="InterPro" id="IPR036397">
    <property type="entry name" value="RNaseH_sf"/>
</dbReference>
<evidence type="ECO:0000256" key="5">
    <source>
        <dbReference type="ARBA" id="ARBA00022759"/>
    </source>
</evidence>
<feature type="active site" evidence="13">
    <location>
        <position position="70"/>
    </location>
</feature>
<dbReference type="InterPro" id="IPR012337">
    <property type="entry name" value="RNaseH-like_sf"/>
</dbReference>
<keyword evidence="5 13" id="KW-0255">Endonuclease</keyword>
<dbReference type="InterPro" id="IPR020563">
    <property type="entry name" value="X-over_junc_endoDNase_Mg_BS"/>
</dbReference>
<keyword evidence="11 13" id="KW-0234">DNA repair</keyword>
<dbReference type="EC" id="3.1.21.10" evidence="13 14"/>
<feature type="binding site" evidence="13">
    <location>
        <position position="11"/>
    </location>
    <ligand>
        <name>Mg(2+)</name>
        <dbReference type="ChEBI" id="CHEBI:18420"/>
        <label>1</label>
    </ligand>
</feature>
<dbReference type="PATRIC" id="fig|1172194.4.peg.4376"/>
<dbReference type="CDD" id="cd16962">
    <property type="entry name" value="RuvC"/>
    <property type="match status" value="1"/>
</dbReference>
<comment type="subcellular location">
    <subcellularLocation>
        <location evidence="13">Cytoplasm</location>
    </subcellularLocation>
</comment>
<evidence type="ECO:0000256" key="6">
    <source>
        <dbReference type="ARBA" id="ARBA00022763"/>
    </source>
</evidence>
<sequence>MATTVRILGIDPGSRKTGYGIIESSGHRNVHVANGCLSLGDGELAPRLLKILRGLSEIIEEYAPEEVAIEETFVNRANAASALVLGQARGAAICAIAGSGVPMAEYAAAQVKVAIAGNGRAEKQQVQHMVKVLLNLQDKLSPDASDALAVALTHAHVRGTRVKTGIALSKAWG</sequence>
<dbReference type="NCBIfam" id="TIGR00228">
    <property type="entry name" value="ruvC"/>
    <property type="match status" value="1"/>
</dbReference>
<keyword evidence="16" id="KW-1185">Reference proteome</keyword>
<comment type="function">
    <text evidence="13">The RuvA-RuvB-RuvC complex processes Holliday junction (HJ) DNA during genetic recombination and DNA repair. Endonuclease that resolves HJ intermediates. Cleaves cruciform DNA by making single-stranded nicks across the HJ at symmetrical positions within the homologous arms, yielding a 5'-phosphate and a 3'-hydroxyl group; requires a central core of homology in the junction. The consensus cleavage sequence is 5'-(A/T)TT(C/G)-3'. Cleavage occurs on the 3'-side of the TT dinucleotide at the point of strand exchange. HJ branch migration catalyzed by RuvA-RuvB allows RuvC to scan DNA until it finds its consensus sequence, where it cleaves and resolves the cruciform DNA.</text>
</comment>
<evidence type="ECO:0000256" key="7">
    <source>
        <dbReference type="ARBA" id="ARBA00022801"/>
    </source>
</evidence>
<evidence type="ECO:0000256" key="11">
    <source>
        <dbReference type="ARBA" id="ARBA00023204"/>
    </source>
</evidence>
<evidence type="ECO:0000256" key="8">
    <source>
        <dbReference type="ARBA" id="ARBA00022842"/>
    </source>
</evidence>
<dbReference type="PROSITE" id="PS01321">
    <property type="entry name" value="RUVC"/>
    <property type="match status" value="1"/>
</dbReference>
<comment type="subunit">
    <text evidence="13">Homodimer which binds Holliday junction (HJ) DNA. The HJ becomes 2-fold symmetrical on binding to RuvC with unstacked arms; it has a different conformation from HJ DNA in complex with RuvA. In the full resolvosome a probable DNA-RuvA(4)-RuvB(12)-RuvC(2) complex forms which resolves the HJ.</text>
</comment>
<keyword evidence="10 13" id="KW-0233">DNA recombination</keyword>
<dbReference type="InterPro" id="IPR002176">
    <property type="entry name" value="X-over_junc_endoDNase_RuvC"/>
</dbReference>
<dbReference type="GO" id="GO:0048476">
    <property type="term" value="C:Holliday junction resolvase complex"/>
    <property type="evidence" value="ECO:0007669"/>
    <property type="project" value="UniProtKB-UniRule"/>
</dbReference>
<feature type="binding site" evidence="13">
    <location>
        <position position="70"/>
    </location>
    <ligand>
        <name>Mg(2+)</name>
        <dbReference type="ChEBI" id="CHEBI:18420"/>
        <label>2</label>
    </ligand>
</feature>
<keyword evidence="2 13" id="KW-0963">Cytoplasm</keyword>
<comment type="cofactor">
    <cofactor evidence="13">
        <name>Mg(2+)</name>
        <dbReference type="ChEBI" id="CHEBI:18420"/>
    </cofactor>
    <text evidence="13">Binds 2 Mg(2+) ion per subunit.</text>
</comment>
<keyword evidence="3 13" id="KW-0540">Nuclease</keyword>
<keyword evidence="7 13" id="KW-0378">Hydrolase</keyword>
<evidence type="ECO:0000256" key="9">
    <source>
        <dbReference type="ARBA" id="ARBA00023125"/>
    </source>
</evidence>
<dbReference type="OrthoDB" id="9805499at2"/>
<evidence type="ECO:0000256" key="10">
    <source>
        <dbReference type="ARBA" id="ARBA00023172"/>
    </source>
</evidence>
<evidence type="ECO:0000256" key="13">
    <source>
        <dbReference type="HAMAP-Rule" id="MF_00034"/>
    </source>
</evidence>
<feature type="active site" evidence="13">
    <location>
        <position position="143"/>
    </location>
</feature>
<dbReference type="PANTHER" id="PTHR30194">
    <property type="entry name" value="CROSSOVER JUNCTION ENDODEOXYRIBONUCLEASE RUVC"/>
    <property type="match status" value="1"/>
</dbReference>
<accession>I8T313</accession>
<dbReference type="GO" id="GO:0008821">
    <property type="term" value="F:crossover junction DNA endonuclease activity"/>
    <property type="evidence" value="ECO:0007669"/>
    <property type="project" value="UniProtKB-UniRule"/>
</dbReference>